<dbReference type="Proteomes" id="UP001176429">
    <property type="component" value="Unassembled WGS sequence"/>
</dbReference>
<comment type="caution">
    <text evidence="2">The sequence shown here is derived from an EMBL/GenBank/DDBJ whole genome shotgun (WGS) entry which is preliminary data.</text>
</comment>
<proteinExistence type="predicted"/>
<feature type="transmembrane region" description="Helical" evidence="1">
    <location>
        <begin position="31"/>
        <end position="53"/>
    </location>
</feature>
<protein>
    <submittedName>
        <fullName evidence="2">Uncharacterized protein</fullName>
    </submittedName>
</protein>
<keyword evidence="1" id="KW-0812">Transmembrane</keyword>
<name>A0ABT9B7Y9_9BACT</name>
<dbReference type="RefSeq" id="WP_305005693.1">
    <property type="nucleotide sequence ID" value="NZ_JAUQSY010000003.1"/>
</dbReference>
<keyword evidence="3" id="KW-1185">Reference proteome</keyword>
<reference evidence="2" key="1">
    <citation type="submission" date="2023-07" db="EMBL/GenBank/DDBJ databases">
        <authorList>
            <person name="Kim M.K."/>
        </authorList>
    </citation>
    <scope>NUCLEOTIDE SEQUENCE</scope>
    <source>
        <strain evidence="2">ASUV-10-1</strain>
    </source>
</reference>
<accession>A0ABT9B7Y9</accession>
<dbReference type="EMBL" id="JAUQSY010000003">
    <property type="protein sequence ID" value="MDO7874380.1"/>
    <property type="molecule type" value="Genomic_DNA"/>
</dbReference>
<evidence type="ECO:0000313" key="2">
    <source>
        <dbReference type="EMBL" id="MDO7874380.1"/>
    </source>
</evidence>
<keyword evidence="1" id="KW-0472">Membrane</keyword>
<gene>
    <name evidence="2" type="ORF">Q5H93_06520</name>
</gene>
<evidence type="ECO:0000313" key="3">
    <source>
        <dbReference type="Proteomes" id="UP001176429"/>
    </source>
</evidence>
<keyword evidence="1" id="KW-1133">Transmembrane helix</keyword>
<organism evidence="2 3">
    <name type="scientific">Hymenobacter aranciens</name>
    <dbReference type="NCBI Taxonomy" id="3063996"/>
    <lineage>
        <taxon>Bacteria</taxon>
        <taxon>Pseudomonadati</taxon>
        <taxon>Bacteroidota</taxon>
        <taxon>Cytophagia</taxon>
        <taxon>Cytophagales</taxon>
        <taxon>Hymenobacteraceae</taxon>
        <taxon>Hymenobacter</taxon>
    </lineage>
</organism>
<evidence type="ECO:0000256" key="1">
    <source>
        <dbReference type="SAM" id="Phobius"/>
    </source>
</evidence>
<sequence length="95" mass="10525">MLLDLLFFILSTLLFLPLVTGYCAYSYGRSFWLWFVLGCGLPYISFIGLIVSLHRKELNPGERLVAEAKAILVAQELKSLAAVLSSNGAIHQADH</sequence>